<protein>
    <submittedName>
        <fullName evidence="1">Uncharacterized protein</fullName>
    </submittedName>
</protein>
<proteinExistence type="predicted"/>
<comment type="caution">
    <text evidence="1">The sequence shown here is derived from an EMBL/GenBank/DDBJ whole genome shotgun (WGS) entry which is preliminary data.</text>
</comment>
<evidence type="ECO:0000313" key="2">
    <source>
        <dbReference type="Proteomes" id="UP000298416"/>
    </source>
</evidence>
<gene>
    <name evidence="1" type="ORF">SASPL_113190</name>
</gene>
<sequence length="323" mass="36195">MAKSKKMQPEVGSQGHGAILHKLSSRRKKACGDTHHEKLQPRASEKKEWDIAVCSICLESPHNAVLLLCSSYEKGCRPYMCATSNRYSNCLEQYSKASAKVTSNPQAQSWQGSIASFNFSEESSCLDMKSKLSELLCPLCRSEVKGWTVLEPARRYLNSKNRACAQENCSFVGTYKEIKKHVKVEHPKACPRDVDPSLAEKWKKLEREQDLSDVFSTIRASMPGAVVFGDYVIEGNHGISGGSDDDDGLFDGTFFRFPTRGGGGWNDSPFAPEGDYDSLGEGFFRRLQARLASRTTGRNISRIARPHARLLFTRQARRSRDRR</sequence>
<dbReference type="EMBL" id="PNBA02000005">
    <property type="protein sequence ID" value="KAG6422809.1"/>
    <property type="molecule type" value="Genomic_DNA"/>
</dbReference>
<dbReference type="Proteomes" id="UP000298416">
    <property type="component" value="Unassembled WGS sequence"/>
</dbReference>
<evidence type="ECO:0000313" key="1">
    <source>
        <dbReference type="EMBL" id="KAG6422809.1"/>
    </source>
</evidence>
<reference evidence="1" key="1">
    <citation type="submission" date="2018-01" db="EMBL/GenBank/DDBJ databases">
        <authorList>
            <person name="Mao J.F."/>
        </authorList>
    </citation>
    <scope>NUCLEOTIDE SEQUENCE</scope>
    <source>
        <strain evidence="1">Huo1</strain>
        <tissue evidence="1">Leaf</tissue>
    </source>
</reference>
<dbReference type="Pfam" id="PF07800">
    <property type="entry name" value="DUF1644"/>
    <property type="match status" value="1"/>
</dbReference>
<keyword evidence="2" id="KW-1185">Reference proteome</keyword>
<dbReference type="OrthoDB" id="1921166at2759"/>
<dbReference type="PANTHER" id="PTHR31197">
    <property type="entry name" value="OS01G0612600 PROTEIN"/>
    <property type="match status" value="1"/>
</dbReference>
<dbReference type="PANTHER" id="PTHR31197:SF21">
    <property type="entry name" value="C2H2-TYPE DOMAIN-CONTAINING PROTEIN"/>
    <property type="match status" value="1"/>
</dbReference>
<accession>A0A8X8Y181</accession>
<dbReference type="InterPro" id="IPR012866">
    <property type="entry name" value="DUF1644"/>
</dbReference>
<reference evidence="1" key="2">
    <citation type="submission" date="2020-08" db="EMBL/GenBank/DDBJ databases">
        <title>Plant Genome Project.</title>
        <authorList>
            <person name="Zhang R.-G."/>
        </authorList>
    </citation>
    <scope>NUCLEOTIDE SEQUENCE</scope>
    <source>
        <strain evidence="1">Huo1</strain>
        <tissue evidence="1">Leaf</tissue>
    </source>
</reference>
<organism evidence="1">
    <name type="scientific">Salvia splendens</name>
    <name type="common">Scarlet sage</name>
    <dbReference type="NCBI Taxonomy" id="180675"/>
    <lineage>
        <taxon>Eukaryota</taxon>
        <taxon>Viridiplantae</taxon>
        <taxon>Streptophyta</taxon>
        <taxon>Embryophyta</taxon>
        <taxon>Tracheophyta</taxon>
        <taxon>Spermatophyta</taxon>
        <taxon>Magnoliopsida</taxon>
        <taxon>eudicotyledons</taxon>
        <taxon>Gunneridae</taxon>
        <taxon>Pentapetalae</taxon>
        <taxon>asterids</taxon>
        <taxon>lamiids</taxon>
        <taxon>Lamiales</taxon>
        <taxon>Lamiaceae</taxon>
        <taxon>Nepetoideae</taxon>
        <taxon>Mentheae</taxon>
        <taxon>Salviinae</taxon>
        <taxon>Salvia</taxon>
        <taxon>Salvia subgen. Calosphace</taxon>
        <taxon>core Calosphace</taxon>
    </lineage>
</organism>
<name>A0A8X8Y181_SALSN</name>
<dbReference type="AlphaFoldDB" id="A0A8X8Y181"/>